<proteinExistence type="inferred from homology"/>
<dbReference type="SUPFAM" id="SSF52972">
    <property type="entry name" value="ITPase-like"/>
    <property type="match status" value="1"/>
</dbReference>
<accession>A0A1B4V4I2</accession>
<keyword evidence="4 9" id="KW-0546">Nucleotide metabolism</keyword>
<evidence type="ECO:0000256" key="3">
    <source>
        <dbReference type="ARBA" id="ARBA00022801"/>
    </source>
</evidence>
<feature type="active site" description="Proton acceptor" evidence="9">
    <location>
        <position position="68"/>
    </location>
</feature>
<dbReference type="Proteomes" id="UP000218899">
    <property type="component" value="Chromosome"/>
</dbReference>
<dbReference type="FunFam" id="3.90.950.10:FF:000005">
    <property type="entry name" value="7-methyl-GTP pyrophosphatase"/>
    <property type="match status" value="1"/>
</dbReference>
<evidence type="ECO:0000313" key="10">
    <source>
        <dbReference type="EMBL" id="BAU48440.1"/>
    </source>
</evidence>
<evidence type="ECO:0000256" key="8">
    <source>
        <dbReference type="ARBA" id="ARBA00068163"/>
    </source>
</evidence>
<evidence type="ECO:0000256" key="1">
    <source>
        <dbReference type="ARBA" id="ARBA00004496"/>
    </source>
</evidence>
<dbReference type="HAMAP" id="MF_00528">
    <property type="entry name" value="Maf"/>
    <property type="match status" value="1"/>
</dbReference>
<evidence type="ECO:0000256" key="5">
    <source>
        <dbReference type="ARBA" id="ARBA00050213"/>
    </source>
</evidence>
<keyword evidence="2 9" id="KW-0963">Cytoplasm</keyword>
<organism evidence="10 11">
    <name type="scientific">Sulfurifustis variabilis</name>
    <dbReference type="NCBI Taxonomy" id="1675686"/>
    <lineage>
        <taxon>Bacteria</taxon>
        <taxon>Pseudomonadati</taxon>
        <taxon>Pseudomonadota</taxon>
        <taxon>Gammaproteobacteria</taxon>
        <taxon>Acidiferrobacterales</taxon>
        <taxon>Acidiferrobacteraceae</taxon>
        <taxon>Sulfurifustis</taxon>
    </lineage>
</organism>
<feature type="site" description="Important for substrate specificity" evidence="9">
    <location>
        <position position="69"/>
    </location>
</feature>
<dbReference type="InterPro" id="IPR003697">
    <property type="entry name" value="Maf-like"/>
</dbReference>
<dbReference type="PANTHER" id="PTHR43213">
    <property type="entry name" value="BIFUNCTIONAL DTTP/UTP PYROPHOSPHATASE/METHYLTRANSFERASE PROTEIN-RELATED"/>
    <property type="match status" value="1"/>
</dbReference>
<dbReference type="OrthoDB" id="9813694at2"/>
<dbReference type="InterPro" id="IPR029001">
    <property type="entry name" value="ITPase-like_fam"/>
</dbReference>
<evidence type="ECO:0000256" key="9">
    <source>
        <dbReference type="HAMAP-Rule" id="MF_00528"/>
    </source>
</evidence>
<comment type="subcellular location">
    <subcellularLocation>
        <location evidence="1 9">Cytoplasm</location>
    </subcellularLocation>
</comment>
<dbReference type="NCBIfam" id="TIGR00172">
    <property type="entry name" value="maf"/>
    <property type="match status" value="1"/>
</dbReference>
<dbReference type="GO" id="GO:0047429">
    <property type="term" value="F:nucleoside triphosphate diphosphatase activity"/>
    <property type="evidence" value="ECO:0007669"/>
    <property type="project" value="InterPro"/>
</dbReference>
<evidence type="ECO:0000256" key="7">
    <source>
        <dbReference type="ARBA" id="ARBA00060749"/>
    </source>
</evidence>
<comment type="similarity">
    <text evidence="7 9">Belongs to the Maf family. YceF subfamily.</text>
</comment>
<comment type="catalytic activity">
    <reaction evidence="5 9">
        <text>N(7)-methyl-GTP + H2O = N(7)-methyl-GMP + diphosphate + H(+)</text>
        <dbReference type="Rhea" id="RHEA:58744"/>
        <dbReference type="ChEBI" id="CHEBI:15377"/>
        <dbReference type="ChEBI" id="CHEBI:15378"/>
        <dbReference type="ChEBI" id="CHEBI:33019"/>
        <dbReference type="ChEBI" id="CHEBI:58285"/>
        <dbReference type="ChEBI" id="CHEBI:87133"/>
    </reaction>
</comment>
<comment type="caution">
    <text evidence="9">Lacks conserved residue(s) required for the propagation of feature annotation.</text>
</comment>
<dbReference type="EMBL" id="AP014936">
    <property type="protein sequence ID" value="BAU48440.1"/>
    <property type="molecule type" value="Genomic_DNA"/>
</dbReference>
<evidence type="ECO:0000313" key="11">
    <source>
        <dbReference type="Proteomes" id="UP000218899"/>
    </source>
</evidence>
<name>A0A1B4V4I2_9GAMM</name>
<dbReference type="Pfam" id="PF02545">
    <property type="entry name" value="Maf"/>
    <property type="match status" value="1"/>
</dbReference>
<protein>
    <recommendedName>
        <fullName evidence="8 9">7-methyl-GTP pyrophosphatase</fullName>
        <shortName evidence="9">m(7)GTP pyrophosphatase</shortName>
        <ecNumber evidence="9">3.6.1.-</ecNumber>
    </recommendedName>
</protein>
<evidence type="ECO:0000256" key="4">
    <source>
        <dbReference type="ARBA" id="ARBA00023080"/>
    </source>
</evidence>
<dbReference type="AlphaFoldDB" id="A0A1B4V4I2"/>
<dbReference type="GO" id="GO:0009117">
    <property type="term" value="P:nucleotide metabolic process"/>
    <property type="evidence" value="ECO:0007669"/>
    <property type="project" value="UniProtKB-KW"/>
</dbReference>
<evidence type="ECO:0000256" key="6">
    <source>
        <dbReference type="ARBA" id="ARBA00053369"/>
    </source>
</evidence>
<feature type="site" description="Important for substrate specificity" evidence="9">
    <location>
        <position position="11"/>
    </location>
</feature>
<dbReference type="GO" id="GO:0005737">
    <property type="term" value="C:cytoplasm"/>
    <property type="evidence" value="ECO:0007669"/>
    <property type="project" value="UniProtKB-SubCell"/>
</dbReference>
<keyword evidence="11" id="KW-1185">Reference proteome</keyword>
<dbReference type="PIRSF" id="PIRSF006305">
    <property type="entry name" value="Maf"/>
    <property type="match status" value="1"/>
</dbReference>
<dbReference type="KEGG" id="sva:SVA_1886"/>
<reference evidence="10 11" key="1">
    <citation type="submission" date="2015-08" db="EMBL/GenBank/DDBJ databases">
        <title>Complete genome sequence of Sulfurifustis variabilis.</title>
        <authorList>
            <person name="Miura A."/>
            <person name="Kojima H."/>
            <person name="Fukui M."/>
        </authorList>
    </citation>
    <scope>NUCLEOTIDE SEQUENCE [LARGE SCALE GENOMIC DNA]</scope>
    <source>
        <strain evidence="11">skN76</strain>
    </source>
</reference>
<sequence length="191" mass="20793">MKLVLASSSPFRRELLARLQLPFEALAPELDETPQAGESPEALVRRLAIAKAQAIAFRCPDALVIGSDQVAVYDGSIVGKPHGHENAVRQLRSASGKKVVLYTGLALVNAKTGRVQCEVITFGVQFRELTDAQIESYLRKEQPYGCAGSVRSEGLGIALLERFEGDDPNTLIGLPLIRLVRMLENEGVRVI</sequence>
<keyword evidence="3 9" id="KW-0378">Hydrolase</keyword>
<comment type="cofactor">
    <cofactor evidence="9">
        <name>a divalent metal cation</name>
        <dbReference type="ChEBI" id="CHEBI:60240"/>
    </cofactor>
</comment>
<dbReference type="Gene3D" id="3.90.950.10">
    <property type="match status" value="1"/>
</dbReference>
<dbReference type="EC" id="3.6.1.-" evidence="9"/>
<feature type="site" description="Important for substrate specificity" evidence="9">
    <location>
        <position position="153"/>
    </location>
</feature>
<gene>
    <name evidence="10" type="ORF">SVA_1886</name>
</gene>
<dbReference type="PANTHER" id="PTHR43213:SF10">
    <property type="entry name" value="7-METHYL-GTP PYROPHOSPHATASE"/>
    <property type="match status" value="1"/>
</dbReference>
<evidence type="ECO:0000256" key="2">
    <source>
        <dbReference type="ARBA" id="ARBA00022490"/>
    </source>
</evidence>
<dbReference type="RefSeq" id="WP_096460947.1">
    <property type="nucleotide sequence ID" value="NZ_AP014936.1"/>
</dbReference>
<dbReference type="CDD" id="cd00555">
    <property type="entry name" value="Maf"/>
    <property type="match status" value="1"/>
</dbReference>
<comment type="function">
    <text evidence="6 9">Nucleoside triphosphate pyrophosphatase that hydrolyzes 7-methyl-GTP (m(7)GTP). May have a dual role in cell division arrest and in preventing the incorporation of modified nucleotides into cellular nucleic acids.</text>
</comment>